<name>A0A6M3Y480_9ZZZZ</name>
<protein>
    <submittedName>
        <fullName evidence="1">Uncharacterized protein</fullName>
    </submittedName>
</protein>
<dbReference type="AlphaFoldDB" id="A0A6M3Y480"/>
<gene>
    <name evidence="1" type="ORF">TM448B05961_0007</name>
</gene>
<accession>A0A6M3Y480</accession>
<reference evidence="1" key="1">
    <citation type="submission" date="2020-03" db="EMBL/GenBank/DDBJ databases">
        <title>The deep terrestrial virosphere.</title>
        <authorList>
            <person name="Holmfeldt K."/>
            <person name="Nilsson E."/>
            <person name="Simone D."/>
            <person name="Lopez-Fernandez M."/>
            <person name="Wu X."/>
            <person name="de Brujin I."/>
            <person name="Lundin D."/>
            <person name="Andersson A."/>
            <person name="Bertilsson S."/>
            <person name="Dopson M."/>
        </authorList>
    </citation>
    <scope>NUCLEOTIDE SEQUENCE</scope>
    <source>
        <strain evidence="1">TM448B05961</strain>
    </source>
</reference>
<dbReference type="EMBL" id="MT145142">
    <property type="protein sequence ID" value="QJI04038.1"/>
    <property type="molecule type" value="Genomic_DNA"/>
</dbReference>
<organism evidence="1">
    <name type="scientific">viral metagenome</name>
    <dbReference type="NCBI Taxonomy" id="1070528"/>
    <lineage>
        <taxon>unclassified sequences</taxon>
        <taxon>metagenomes</taxon>
        <taxon>organismal metagenomes</taxon>
    </lineage>
</organism>
<evidence type="ECO:0000313" key="1">
    <source>
        <dbReference type="EMBL" id="QJI04038.1"/>
    </source>
</evidence>
<proteinExistence type="predicted"/>
<sequence>MKLILSIGARINAIGILNEYKGELAGVYKILKIIEKLDILEKERQEIKLITIPDRDGTFSTRWDSRKGKSKEFELTPDEFNLFKTLLENKKDYSVNRFVIELAKQFDIIQEEEKK</sequence>